<feature type="non-terminal residue" evidence="2">
    <location>
        <position position="1"/>
    </location>
</feature>
<dbReference type="SUPFAM" id="SSF56436">
    <property type="entry name" value="C-type lectin-like"/>
    <property type="match status" value="1"/>
</dbReference>
<reference evidence="2 3" key="1">
    <citation type="submission" date="2024-05" db="EMBL/GenBank/DDBJ databases">
        <authorList>
            <person name="Wallberg A."/>
        </authorList>
    </citation>
    <scope>NUCLEOTIDE SEQUENCE [LARGE SCALE GENOMIC DNA]</scope>
</reference>
<dbReference type="EMBL" id="CAXKWB010129535">
    <property type="protein sequence ID" value="CAL4241108.1"/>
    <property type="molecule type" value="Genomic_DNA"/>
</dbReference>
<evidence type="ECO:0000313" key="2">
    <source>
        <dbReference type="EMBL" id="CAL4241108.1"/>
    </source>
</evidence>
<name>A0AAV2SR50_MEGNR</name>
<evidence type="ECO:0000313" key="3">
    <source>
        <dbReference type="Proteomes" id="UP001497623"/>
    </source>
</evidence>
<dbReference type="InterPro" id="IPR016187">
    <property type="entry name" value="CTDL_fold"/>
</dbReference>
<comment type="caution">
    <text evidence="2">The sequence shown here is derived from an EMBL/GenBank/DDBJ whole genome shotgun (WGS) entry which is preliminary data.</text>
</comment>
<feature type="domain" description="C-type lectin" evidence="1">
    <location>
        <begin position="12"/>
        <end position="128"/>
    </location>
</feature>
<dbReference type="Proteomes" id="UP001497623">
    <property type="component" value="Unassembled WGS sequence"/>
</dbReference>
<dbReference type="PROSITE" id="PS50041">
    <property type="entry name" value="C_TYPE_LECTIN_2"/>
    <property type="match status" value="1"/>
</dbReference>
<sequence length="140" mass="15888">GCPEGFFMAPSSSKQCFKFGRYVNWTMANSTCHSEGLVMARPYNAVALRSYLVQRFGYWSTVWLNAQGTGSYVRWKDGSNQVIYSSNPLWYSGYPGSYTSTSYCLTLYAYSAGWKSYPQQPYVMTTCSTSRYTLCELVSE</sequence>
<keyword evidence="3" id="KW-1185">Reference proteome</keyword>
<accession>A0AAV2SR50</accession>
<dbReference type="InterPro" id="IPR016186">
    <property type="entry name" value="C-type_lectin-like/link_sf"/>
</dbReference>
<dbReference type="Gene3D" id="3.10.100.10">
    <property type="entry name" value="Mannose-Binding Protein A, subunit A"/>
    <property type="match status" value="1"/>
</dbReference>
<evidence type="ECO:0000259" key="1">
    <source>
        <dbReference type="PROSITE" id="PS50041"/>
    </source>
</evidence>
<gene>
    <name evidence="2" type="ORF">MNOR_LOCUS40685</name>
</gene>
<organism evidence="2 3">
    <name type="scientific">Meganyctiphanes norvegica</name>
    <name type="common">Northern krill</name>
    <name type="synonym">Thysanopoda norvegica</name>
    <dbReference type="NCBI Taxonomy" id="48144"/>
    <lineage>
        <taxon>Eukaryota</taxon>
        <taxon>Metazoa</taxon>
        <taxon>Ecdysozoa</taxon>
        <taxon>Arthropoda</taxon>
        <taxon>Crustacea</taxon>
        <taxon>Multicrustacea</taxon>
        <taxon>Malacostraca</taxon>
        <taxon>Eumalacostraca</taxon>
        <taxon>Eucarida</taxon>
        <taxon>Euphausiacea</taxon>
        <taxon>Euphausiidae</taxon>
        <taxon>Meganyctiphanes</taxon>
    </lineage>
</organism>
<dbReference type="SMART" id="SM00034">
    <property type="entry name" value="CLECT"/>
    <property type="match status" value="1"/>
</dbReference>
<proteinExistence type="predicted"/>
<protein>
    <recommendedName>
        <fullName evidence="1">C-type lectin domain-containing protein</fullName>
    </recommendedName>
</protein>
<dbReference type="AlphaFoldDB" id="A0AAV2SR50"/>
<dbReference type="CDD" id="cd00037">
    <property type="entry name" value="CLECT"/>
    <property type="match status" value="1"/>
</dbReference>
<dbReference type="InterPro" id="IPR001304">
    <property type="entry name" value="C-type_lectin-like"/>
</dbReference>